<protein>
    <submittedName>
        <fullName evidence="2">Uncharacterized protein</fullName>
    </submittedName>
</protein>
<organism evidence="1 2">
    <name type="scientific">Mesorhabditis belari</name>
    <dbReference type="NCBI Taxonomy" id="2138241"/>
    <lineage>
        <taxon>Eukaryota</taxon>
        <taxon>Metazoa</taxon>
        <taxon>Ecdysozoa</taxon>
        <taxon>Nematoda</taxon>
        <taxon>Chromadorea</taxon>
        <taxon>Rhabditida</taxon>
        <taxon>Rhabditina</taxon>
        <taxon>Rhabditomorpha</taxon>
        <taxon>Rhabditoidea</taxon>
        <taxon>Rhabditidae</taxon>
        <taxon>Mesorhabditinae</taxon>
        <taxon>Mesorhabditis</taxon>
    </lineage>
</organism>
<name>A0AAF3EVW0_9BILA</name>
<dbReference type="Proteomes" id="UP000887575">
    <property type="component" value="Unassembled WGS sequence"/>
</dbReference>
<evidence type="ECO:0000313" key="1">
    <source>
        <dbReference type="Proteomes" id="UP000887575"/>
    </source>
</evidence>
<accession>A0AAF3EVW0</accession>
<proteinExistence type="predicted"/>
<evidence type="ECO:0000313" key="2">
    <source>
        <dbReference type="WBParaSite" id="MBELARI_LOCUS18338"/>
    </source>
</evidence>
<dbReference type="WBParaSite" id="MBELARI_LOCUS18338">
    <property type="protein sequence ID" value="MBELARI_LOCUS18338"/>
    <property type="gene ID" value="MBELARI_LOCUS18338"/>
</dbReference>
<dbReference type="AlphaFoldDB" id="A0AAF3EVW0"/>
<reference evidence="2" key="1">
    <citation type="submission" date="2024-02" db="UniProtKB">
        <authorList>
            <consortium name="WormBaseParasite"/>
        </authorList>
    </citation>
    <scope>IDENTIFICATION</scope>
</reference>
<keyword evidence="1" id="KW-1185">Reference proteome</keyword>
<sequence length="97" mass="11174">MIVVIHFVFTQCNIMINILTLEVPRHLWGPHKLGGIWAGVHTTLGGHQSPWSNPGVQPKKKYTGVDQFGRPHEWGVSLNSYYPWSRKLKIERKKIKC</sequence>